<dbReference type="EMBL" id="JAVFWL010000006">
    <property type="protein sequence ID" value="KAK6760371.1"/>
    <property type="molecule type" value="Genomic_DNA"/>
</dbReference>
<organism evidence="3 4">
    <name type="scientific">Necator americanus</name>
    <name type="common">Human hookworm</name>
    <dbReference type="NCBI Taxonomy" id="51031"/>
    <lineage>
        <taxon>Eukaryota</taxon>
        <taxon>Metazoa</taxon>
        <taxon>Ecdysozoa</taxon>
        <taxon>Nematoda</taxon>
        <taxon>Chromadorea</taxon>
        <taxon>Rhabditida</taxon>
        <taxon>Rhabditina</taxon>
        <taxon>Rhabditomorpha</taxon>
        <taxon>Strongyloidea</taxon>
        <taxon>Ancylostomatidae</taxon>
        <taxon>Bunostominae</taxon>
        <taxon>Necator</taxon>
    </lineage>
</organism>
<protein>
    <recommendedName>
        <fullName evidence="2">Reverse transcriptase domain-containing protein</fullName>
    </recommendedName>
</protein>
<sequence>MNDGTLVIRREKVPSRNVGGVGFVVHPSVVYLADSHEILSPCLAILRLRPLCQKPISIVNCYSPTSAANKSELDAFYEKLEEAIRYERSFYKFVVGDFNTKLGKATEEEYRNRRFGLGDRNENGNRLSGLLSAAHLFHGNSLFMKKDHRRWTWESPTRLVRRSTTYSSTGGDWHIEEDPNVDYELPLRGLRTCAERASKPRTTNFDRTSRTTKESLERKRSLRLDTIASHTERQKKILEAAQRKTSRKKCRRDLREYNIPLAALLREDGTRTSSRREMEILTERFYLNFFRSSTPMSNPIIPTGEASPRILPSEEERISDQWKTSRTVLIHKKGDREDRVYRLICLLSVLYKAFTEIILPRISKTLDEAQPQEQAGFRQRFSCLDHIQTVSRVIEDCLEYRLPLVVAFVDYEKAFDSVETNAILSALADQSEDISQLVRSMHHEDTAFPQLPHHAHWKGGATRQYYIADAVHGCTAMGNEIIFLGRKGIHVDGRFLSNLRFASTSFSFRAVPMEQKRCSTN</sequence>
<feature type="region of interest" description="Disordered" evidence="1">
    <location>
        <begin position="198"/>
        <end position="218"/>
    </location>
</feature>
<evidence type="ECO:0000256" key="1">
    <source>
        <dbReference type="SAM" id="MobiDB-lite"/>
    </source>
</evidence>
<accession>A0ABR1ECI7</accession>
<dbReference type="Pfam" id="PF00078">
    <property type="entry name" value="RVT_1"/>
    <property type="match status" value="1"/>
</dbReference>
<feature type="domain" description="Reverse transcriptase" evidence="2">
    <location>
        <begin position="330"/>
        <end position="433"/>
    </location>
</feature>
<reference evidence="3 4" key="1">
    <citation type="submission" date="2023-08" db="EMBL/GenBank/DDBJ databases">
        <title>A Necator americanus chromosomal reference genome.</title>
        <authorList>
            <person name="Ilik V."/>
            <person name="Petrzelkova K.J."/>
            <person name="Pardy F."/>
            <person name="Fuh T."/>
            <person name="Niatou-Singa F.S."/>
            <person name="Gouil Q."/>
            <person name="Baker L."/>
            <person name="Ritchie M.E."/>
            <person name="Jex A.R."/>
            <person name="Gazzola D."/>
            <person name="Li H."/>
            <person name="Toshio Fujiwara R."/>
            <person name="Zhan B."/>
            <person name="Aroian R.V."/>
            <person name="Pafco B."/>
            <person name="Schwarz E.M."/>
        </authorList>
    </citation>
    <scope>NUCLEOTIDE SEQUENCE [LARGE SCALE GENOMIC DNA]</scope>
    <source>
        <strain evidence="3 4">Aroian</strain>
        <tissue evidence="3">Whole animal</tissue>
    </source>
</reference>
<evidence type="ECO:0000313" key="4">
    <source>
        <dbReference type="Proteomes" id="UP001303046"/>
    </source>
</evidence>
<dbReference type="SUPFAM" id="SSF56219">
    <property type="entry name" value="DNase I-like"/>
    <property type="match status" value="1"/>
</dbReference>
<dbReference type="InterPro" id="IPR000477">
    <property type="entry name" value="RT_dom"/>
</dbReference>
<dbReference type="CDD" id="cd01650">
    <property type="entry name" value="RT_nLTR_like"/>
    <property type="match status" value="1"/>
</dbReference>
<dbReference type="Proteomes" id="UP001303046">
    <property type="component" value="Unassembled WGS sequence"/>
</dbReference>
<evidence type="ECO:0000313" key="3">
    <source>
        <dbReference type="EMBL" id="KAK6760371.1"/>
    </source>
</evidence>
<feature type="compositionally biased region" description="Basic and acidic residues" evidence="1">
    <location>
        <begin position="207"/>
        <end position="218"/>
    </location>
</feature>
<dbReference type="Gene3D" id="3.60.10.10">
    <property type="entry name" value="Endonuclease/exonuclease/phosphatase"/>
    <property type="match status" value="1"/>
</dbReference>
<comment type="caution">
    <text evidence="3">The sequence shown here is derived from an EMBL/GenBank/DDBJ whole genome shotgun (WGS) entry which is preliminary data.</text>
</comment>
<dbReference type="PANTHER" id="PTHR19446">
    <property type="entry name" value="REVERSE TRANSCRIPTASES"/>
    <property type="match status" value="1"/>
</dbReference>
<gene>
    <name evidence="3" type="primary">Necator_chrX.g21895</name>
    <name evidence="3" type="ORF">RB195_021734</name>
</gene>
<name>A0ABR1ECI7_NECAM</name>
<evidence type="ECO:0000259" key="2">
    <source>
        <dbReference type="Pfam" id="PF00078"/>
    </source>
</evidence>
<proteinExistence type="predicted"/>
<keyword evidence="4" id="KW-1185">Reference proteome</keyword>
<dbReference type="InterPro" id="IPR036691">
    <property type="entry name" value="Endo/exonu/phosph_ase_sf"/>
</dbReference>